<dbReference type="Pfam" id="PF13883">
    <property type="entry name" value="CREG_beta-barrel"/>
    <property type="match status" value="1"/>
</dbReference>
<accession>A0A9D4V6T4</accession>
<dbReference type="InterPro" id="IPR019595">
    <property type="entry name" value="DUF2470"/>
</dbReference>
<sequence>MVVAVFPHGLIGVPLARRVLFREPNSVSSFYQHLVFSRAPSRALSRRLAAIAMTTAAPDAASPSMITSEKEELEFWQRVTAHQKTAQRLSASEEARIVVDQCLSAFLSTFSKKFEGFPYTSYVDYAADEDGSLILSVSSLAPHRKDLEEYQKCSLLIMKDKLDRSDILVTYMGEASEVPELEVKKARDVFLSKHPQAFWVDFGDFKFMRVQPRMIRYASGIVSPFNRTGEFSGEDLTHANLDPIAQFSIPIVTHMNKDHADDTKRIVEKAIGINVESARIIDLDTLGLNVQVVFQSKPIKLRVPFPRPAQDRKDVKNLIVQMLKG</sequence>
<dbReference type="Gene3D" id="3.20.180.10">
    <property type="entry name" value="PNP-oxidase-like"/>
    <property type="match status" value="1"/>
</dbReference>
<keyword evidence="4" id="KW-1185">Reference proteome</keyword>
<name>A0A9D4V6T4_ADICA</name>
<evidence type="ECO:0000313" key="4">
    <source>
        <dbReference type="Proteomes" id="UP000886520"/>
    </source>
</evidence>
<dbReference type="OrthoDB" id="2138282at2759"/>
<dbReference type="InterPro" id="IPR037119">
    <property type="entry name" value="Haem_oxidase_HugZ-like_sf"/>
</dbReference>
<evidence type="ECO:0000259" key="1">
    <source>
        <dbReference type="Pfam" id="PF10615"/>
    </source>
</evidence>
<proteinExistence type="predicted"/>
<evidence type="ECO:0008006" key="5">
    <source>
        <dbReference type="Google" id="ProtNLM"/>
    </source>
</evidence>
<dbReference type="GO" id="GO:0005737">
    <property type="term" value="C:cytoplasm"/>
    <property type="evidence" value="ECO:0007669"/>
    <property type="project" value="UniProtKB-ARBA"/>
</dbReference>
<feature type="domain" description="DUF2470" evidence="1">
    <location>
        <begin position="250"/>
        <end position="322"/>
    </location>
</feature>
<dbReference type="InterPro" id="IPR055343">
    <property type="entry name" value="CREG_beta-barrel"/>
</dbReference>
<dbReference type="AlphaFoldDB" id="A0A9D4V6T4"/>
<gene>
    <name evidence="3" type="ORF">GOP47_0003708</name>
</gene>
<reference evidence="3" key="1">
    <citation type="submission" date="2021-01" db="EMBL/GenBank/DDBJ databases">
        <title>Adiantum capillus-veneris genome.</title>
        <authorList>
            <person name="Fang Y."/>
            <person name="Liao Q."/>
        </authorList>
    </citation>
    <scope>NUCLEOTIDE SEQUENCE</scope>
    <source>
        <strain evidence="3">H3</strain>
        <tissue evidence="3">Leaf</tissue>
    </source>
</reference>
<evidence type="ECO:0000259" key="2">
    <source>
        <dbReference type="Pfam" id="PF13883"/>
    </source>
</evidence>
<organism evidence="3 4">
    <name type="scientific">Adiantum capillus-veneris</name>
    <name type="common">Maidenhair fern</name>
    <dbReference type="NCBI Taxonomy" id="13818"/>
    <lineage>
        <taxon>Eukaryota</taxon>
        <taxon>Viridiplantae</taxon>
        <taxon>Streptophyta</taxon>
        <taxon>Embryophyta</taxon>
        <taxon>Tracheophyta</taxon>
        <taxon>Polypodiopsida</taxon>
        <taxon>Polypodiidae</taxon>
        <taxon>Polypodiales</taxon>
        <taxon>Pteridineae</taxon>
        <taxon>Pteridaceae</taxon>
        <taxon>Vittarioideae</taxon>
        <taxon>Adiantum</taxon>
    </lineage>
</organism>
<dbReference type="EMBL" id="JABFUD020000004">
    <property type="protein sequence ID" value="KAI5080525.1"/>
    <property type="molecule type" value="Genomic_DNA"/>
</dbReference>
<evidence type="ECO:0000313" key="3">
    <source>
        <dbReference type="EMBL" id="KAI5080525.1"/>
    </source>
</evidence>
<dbReference type="PANTHER" id="PTHR13343:SF24">
    <property type="entry name" value="OS07G0573800 PROTEIN"/>
    <property type="match status" value="1"/>
</dbReference>
<feature type="domain" description="CREG-like beta-barrel" evidence="2">
    <location>
        <begin position="89"/>
        <end position="215"/>
    </location>
</feature>
<protein>
    <recommendedName>
        <fullName evidence="5">DUF2470 domain-containing protein</fullName>
    </recommendedName>
</protein>
<dbReference type="Gene3D" id="2.30.110.10">
    <property type="entry name" value="Electron Transport, Fmn-binding Protein, Chain A"/>
    <property type="match status" value="1"/>
</dbReference>
<dbReference type="InterPro" id="IPR012349">
    <property type="entry name" value="Split_barrel_FMN-bd"/>
</dbReference>
<dbReference type="PANTHER" id="PTHR13343">
    <property type="entry name" value="CREG1 PROTEIN"/>
    <property type="match status" value="1"/>
</dbReference>
<dbReference type="Pfam" id="PF10615">
    <property type="entry name" value="DUF2470"/>
    <property type="match status" value="1"/>
</dbReference>
<comment type="caution">
    <text evidence="3">The sequence shown here is derived from an EMBL/GenBank/DDBJ whole genome shotgun (WGS) entry which is preliminary data.</text>
</comment>
<dbReference type="SUPFAM" id="SSF50475">
    <property type="entry name" value="FMN-binding split barrel"/>
    <property type="match status" value="1"/>
</dbReference>
<dbReference type="Proteomes" id="UP000886520">
    <property type="component" value="Chromosome 4"/>
</dbReference>